<reference evidence="11 12" key="1">
    <citation type="submission" date="2014-11" db="EMBL/GenBank/DDBJ databases">
        <title>Genomics derived discovery of secondary metabolites biosynthetic gene clusters in Aspergillus ustus.</title>
        <authorList>
            <person name="Pi B."/>
            <person name="Dai F."/>
            <person name="Song X."/>
            <person name="Zhu C."/>
            <person name="Li H."/>
            <person name="Yu D."/>
        </authorList>
    </citation>
    <scope>NUCLEOTIDE SEQUENCE [LARGE SCALE GENOMIC DNA]</scope>
    <source>
        <strain evidence="11 12">3.3904</strain>
    </source>
</reference>
<evidence type="ECO:0000256" key="7">
    <source>
        <dbReference type="ARBA" id="ARBA00023033"/>
    </source>
</evidence>
<dbReference type="PROSITE" id="PS00086">
    <property type="entry name" value="CYTOCHROME_P450"/>
    <property type="match status" value="1"/>
</dbReference>
<evidence type="ECO:0000256" key="5">
    <source>
        <dbReference type="ARBA" id="ARBA00023002"/>
    </source>
</evidence>
<dbReference type="InterPro" id="IPR017972">
    <property type="entry name" value="Cyt_P450_CS"/>
</dbReference>
<feature type="binding site" description="axial binding residue" evidence="8">
    <location>
        <position position="433"/>
    </location>
    <ligand>
        <name>heme</name>
        <dbReference type="ChEBI" id="CHEBI:30413"/>
    </ligand>
    <ligandPart>
        <name>Fe</name>
        <dbReference type="ChEBI" id="CHEBI:18248"/>
    </ligandPart>
</feature>
<dbReference type="CDD" id="cd11058">
    <property type="entry name" value="CYP60B-like"/>
    <property type="match status" value="1"/>
</dbReference>
<proteinExistence type="inferred from homology"/>
<evidence type="ECO:0000256" key="10">
    <source>
        <dbReference type="SAM" id="Phobius"/>
    </source>
</evidence>
<dbReference type="GO" id="GO:0004497">
    <property type="term" value="F:monooxygenase activity"/>
    <property type="evidence" value="ECO:0007669"/>
    <property type="project" value="UniProtKB-KW"/>
</dbReference>
<name>A0A0C1E1B5_ASPUT</name>
<dbReference type="InterPro" id="IPR036396">
    <property type="entry name" value="Cyt_P450_sf"/>
</dbReference>
<keyword evidence="4 8" id="KW-0479">Metal-binding</keyword>
<comment type="cofactor">
    <cofactor evidence="1 8">
        <name>heme</name>
        <dbReference type="ChEBI" id="CHEBI:30413"/>
    </cofactor>
</comment>
<sequence>MAIQSMWQGPGTFLDLKTGLAILFSVTLLTVLTKALYNLYLHPLSRFPGPRSHAISRIPYLYRSIMGTLPFDMLTFHSKYGNIVRIAPDELAFAHADAWKEIQGHRGKSTGGSALEMEKARWFYRPLPEEPLHVVNEGREQHGKLRRQMAHGFSERAMREQEGVIRGYVDLLMRRLRELASPSPDSPTGDSSPVVISDWYNYTTFDIIGDLAFGESFGCLESSKYDGWIKGIFSTSLKDARDTHLRFTKDKMLRRMERGEDRSDLIEGLLKKKDELGLTIHELIANAEILIIGGSETTATLLSGVTYLLLRNPHAYEKLTEEVRTVFQNEDEINLVSVSQLPYMQACLDEALRVYPPIANGLPRVCPPGGATVMGEFVPENMYVSIHHWALYHRADYFTEPDVYAPERFLGDPRFENDRREVLQPFHTGPRACLGRNLAYSEMRLILALVMFNFDLKLADECGDWIQQRNYLMWQKPPLKREPYTDGFTRDIIEARRAVLSTNPRNDRPQKLVSCVDDSPSSLFNTEDLQDKVVVFLLAGSETTANTEVFLLLLLLLLLLTHHPATLAKLQAEIDHACINETMRLYPAMATGSPRCSTEPTIFSASTSVQRDPASQILPDEFIPELWLDER</sequence>
<dbReference type="GO" id="GO:0044550">
    <property type="term" value="P:secondary metabolite biosynthetic process"/>
    <property type="evidence" value="ECO:0007669"/>
    <property type="project" value="UniProtKB-ARBA"/>
</dbReference>
<comment type="similarity">
    <text evidence="2 9">Belongs to the cytochrome P450 family.</text>
</comment>
<dbReference type="PRINTS" id="PR00463">
    <property type="entry name" value="EP450I"/>
</dbReference>
<dbReference type="PANTHER" id="PTHR24305">
    <property type="entry name" value="CYTOCHROME P450"/>
    <property type="match status" value="1"/>
</dbReference>
<feature type="transmembrane region" description="Helical" evidence="10">
    <location>
        <begin position="20"/>
        <end position="40"/>
    </location>
</feature>
<evidence type="ECO:0000256" key="2">
    <source>
        <dbReference type="ARBA" id="ARBA00010617"/>
    </source>
</evidence>
<dbReference type="PANTHER" id="PTHR24305:SF230">
    <property type="entry name" value="P450, PUTATIVE (EUROFUNG)-RELATED"/>
    <property type="match status" value="1"/>
</dbReference>
<keyword evidence="10" id="KW-0472">Membrane</keyword>
<dbReference type="SUPFAM" id="SSF48264">
    <property type="entry name" value="Cytochrome P450"/>
    <property type="match status" value="2"/>
</dbReference>
<evidence type="ECO:0000313" key="12">
    <source>
        <dbReference type="Proteomes" id="UP000053475"/>
    </source>
</evidence>
<keyword evidence="3 8" id="KW-0349">Heme</keyword>
<comment type="caution">
    <text evidence="11">The sequence shown here is derived from an EMBL/GenBank/DDBJ whole genome shotgun (WGS) entry which is preliminary data.</text>
</comment>
<protein>
    <recommendedName>
        <fullName evidence="13">Cytochrome P450</fullName>
    </recommendedName>
</protein>
<keyword evidence="10" id="KW-0812">Transmembrane</keyword>
<dbReference type="GO" id="GO:0020037">
    <property type="term" value="F:heme binding"/>
    <property type="evidence" value="ECO:0007669"/>
    <property type="project" value="InterPro"/>
</dbReference>
<dbReference type="Pfam" id="PF00067">
    <property type="entry name" value="p450"/>
    <property type="match status" value="3"/>
</dbReference>
<keyword evidence="7 9" id="KW-0503">Monooxygenase</keyword>
<dbReference type="InterPro" id="IPR002401">
    <property type="entry name" value="Cyt_P450_E_grp-I"/>
</dbReference>
<keyword evidence="12" id="KW-1185">Reference proteome</keyword>
<dbReference type="EMBL" id="JOMC01000222">
    <property type="protein sequence ID" value="KIA75347.1"/>
    <property type="molecule type" value="Genomic_DNA"/>
</dbReference>
<dbReference type="Proteomes" id="UP000053475">
    <property type="component" value="Unassembled WGS sequence"/>
</dbReference>
<evidence type="ECO:0000256" key="6">
    <source>
        <dbReference type="ARBA" id="ARBA00023004"/>
    </source>
</evidence>
<dbReference type="GO" id="GO:0016705">
    <property type="term" value="F:oxidoreductase activity, acting on paired donors, with incorporation or reduction of molecular oxygen"/>
    <property type="evidence" value="ECO:0007669"/>
    <property type="project" value="InterPro"/>
</dbReference>
<dbReference type="GO" id="GO:0005506">
    <property type="term" value="F:iron ion binding"/>
    <property type="evidence" value="ECO:0007669"/>
    <property type="project" value="InterPro"/>
</dbReference>
<dbReference type="PRINTS" id="PR00385">
    <property type="entry name" value="P450"/>
</dbReference>
<evidence type="ECO:0000256" key="1">
    <source>
        <dbReference type="ARBA" id="ARBA00001971"/>
    </source>
</evidence>
<dbReference type="AlphaFoldDB" id="A0A0C1E1B5"/>
<evidence type="ECO:0000256" key="3">
    <source>
        <dbReference type="ARBA" id="ARBA00022617"/>
    </source>
</evidence>
<evidence type="ECO:0000256" key="4">
    <source>
        <dbReference type="ARBA" id="ARBA00022723"/>
    </source>
</evidence>
<dbReference type="InterPro" id="IPR050121">
    <property type="entry name" value="Cytochrome_P450_monoxygenase"/>
</dbReference>
<gene>
    <name evidence="11" type="ORF">HK57_00200</name>
</gene>
<organism evidence="11 12">
    <name type="scientific">Aspergillus ustus</name>
    <dbReference type="NCBI Taxonomy" id="40382"/>
    <lineage>
        <taxon>Eukaryota</taxon>
        <taxon>Fungi</taxon>
        <taxon>Dikarya</taxon>
        <taxon>Ascomycota</taxon>
        <taxon>Pezizomycotina</taxon>
        <taxon>Eurotiomycetes</taxon>
        <taxon>Eurotiomycetidae</taxon>
        <taxon>Eurotiales</taxon>
        <taxon>Aspergillaceae</taxon>
        <taxon>Aspergillus</taxon>
        <taxon>Aspergillus subgen. Nidulantes</taxon>
    </lineage>
</organism>
<evidence type="ECO:0008006" key="13">
    <source>
        <dbReference type="Google" id="ProtNLM"/>
    </source>
</evidence>
<evidence type="ECO:0000313" key="11">
    <source>
        <dbReference type="EMBL" id="KIA75347.1"/>
    </source>
</evidence>
<evidence type="ECO:0000256" key="8">
    <source>
        <dbReference type="PIRSR" id="PIRSR602401-1"/>
    </source>
</evidence>
<keyword evidence="10" id="KW-1133">Transmembrane helix</keyword>
<dbReference type="InterPro" id="IPR001128">
    <property type="entry name" value="Cyt_P450"/>
</dbReference>
<dbReference type="Gene3D" id="1.10.630.10">
    <property type="entry name" value="Cytochrome P450"/>
    <property type="match status" value="2"/>
</dbReference>
<accession>A0A0C1E1B5</accession>
<keyword evidence="6 8" id="KW-0408">Iron</keyword>
<evidence type="ECO:0000256" key="9">
    <source>
        <dbReference type="RuleBase" id="RU000461"/>
    </source>
</evidence>
<keyword evidence="5 9" id="KW-0560">Oxidoreductase</keyword>